<evidence type="ECO:0000256" key="9">
    <source>
        <dbReference type="PIRSR" id="PIRSR000362-1"/>
    </source>
</evidence>
<dbReference type="SUPFAM" id="SSF51971">
    <property type="entry name" value="Nucleotide-binding domain"/>
    <property type="match status" value="1"/>
</dbReference>
<dbReference type="GO" id="GO:0016491">
    <property type="term" value="F:oxidoreductase activity"/>
    <property type="evidence" value="ECO:0007669"/>
    <property type="project" value="UniProtKB-KW"/>
</dbReference>
<evidence type="ECO:0000256" key="5">
    <source>
        <dbReference type="ARBA" id="ARBA00022857"/>
    </source>
</evidence>
<dbReference type="OrthoDB" id="333024at2759"/>
<keyword evidence="5 8" id="KW-0521">NADP</keyword>
<comment type="similarity">
    <text evidence="2 8">Belongs to the ferredoxin--NADP reductase type 1 family.</text>
</comment>
<organism evidence="12 13">
    <name type="scientific">Vanrija humicola</name>
    <name type="common">Yeast</name>
    <name type="synonym">Cryptococcus humicola</name>
    <dbReference type="NCBI Taxonomy" id="5417"/>
    <lineage>
        <taxon>Eukaryota</taxon>
        <taxon>Fungi</taxon>
        <taxon>Dikarya</taxon>
        <taxon>Basidiomycota</taxon>
        <taxon>Agaricomycotina</taxon>
        <taxon>Tremellomycetes</taxon>
        <taxon>Trichosporonales</taxon>
        <taxon>Trichosporonaceae</taxon>
        <taxon>Vanrija</taxon>
    </lineage>
</organism>
<feature type="binding site" evidence="10">
    <location>
        <position position="418"/>
    </location>
    <ligand>
        <name>NADP(+)</name>
        <dbReference type="ChEBI" id="CHEBI:58349"/>
    </ligand>
</feature>
<feature type="binding site" evidence="9">
    <location>
        <position position="39"/>
    </location>
    <ligand>
        <name>FAD</name>
        <dbReference type="ChEBI" id="CHEBI:57692"/>
    </ligand>
</feature>
<keyword evidence="8" id="KW-0496">Mitochondrion</keyword>
<evidence type="ECO:0000256" key="3">
    <source>
        <dbReference type="ARBA" id="ARBA00022630"/>
    </source>
</evidence>
<dbReference type="InterPro" id="IPR055275">
    <property type="entry name" value="Ferredox_Rdtase"/>
</dbReference>
<dbReference type="Gene3D" id="3.40.50.720">
    <property type="entry name" value="NAD(P)-binding Rossmann-like Domain"/>
    <property type="match status" value="1"/>
</dbReference>
<evidence type="ECO:0000313" key="13">
    <source>
        <dbReference type="Proteomes" id="UP000473826"/>
    </source>
</evidence>
<reference evidence="12 13" key="1">
    <citation type="journal article" date="2019" name="PLoS Genet.">
        <title>Convergent evolution of linked mating-type loci in basidiomycete fungi.</title>
        <authorList>
            <person name="Sun S."/>
            <person name="Coelho M.A."/>
            <person name="Heitman J."/>
            <person name="Nowrousian M."/>
        </authorList>
    </citation>
    <scope>NUCLEOTIDE SEQUENCE [LARGE SCALE GENOMIC DNA]</scope>
    <source>
        <strain evidence="12 13">CBS 4282</strain>
    </source>
</reference>
<gene>
    <name evidence="12" type="ORF">VHUM_01393</name>
</gene>
<evidence type="ECO:0000256" key="4">
    <source>
        <dbReference type="ARBA" id="ARBA00022827"/>
    </source>
</evidence>
<dbReference type="Gene3D" id="3.50.50.60">
    <property type="entry name" value="FAD/NAD(P)-binding domain"/>
    <property type="match status" value="1"/>
</dbReference>
<comment type="subcellular location">
    <subcellularLocation>
        <location evidence="8">Mitochondrion</location>
    </subcellularLocation>
</comment>
<dbReference type="EMBL" id="QKWK01000003">
    <property type="protein sequence ID" value="TXT12992.1"/>
    <property type="molecule type" value="Genomic_DNA"/>
</dbReference>
<comment type="catalytic activity">
    <reaction evidence="7 8">
        <text>2 reduced [adrenodoxin] + NADP(+) + H(+) = 2 oxidized [adrenodoxin] + NADPH</text>
        <dbReference type="Rhea" id="RHEA:42312"/>
        <dbReference type="Rhea" id="RHEA-COMP:9998"/>
        <dbReference type="Rhea" id="RHEA-COMP:9999"/>
        <dbReference type="ChEBI" id="CHEBI:15378"/>
        <dbReference type="ChEBI" id="CHEBI:33737"/>
        <dbReference type="ChEBI" id="CHEBI:33738"/>
        <dbReference type="ChEBI" id="CHEBI:57783"/>
        <dbReference type="ChEBI" id="CHEBI:58349"/>
        <dbReference type="EC" id="1.18.1.6"/>
    </reaction>
</comment>
<accession>A0A7D8Z513</accession>
<protein>
    <recommendedName>
        <fullName evidence="8">NADPH:adrenodoxin oxidoreductase, mitochondrial</fullName>
        <ecNumber evidence="8">1.18.1.6</ecNumber>
    </recommendedName>
</protein>
<evidence type="ECO:0000256" key="6">
    <source>
        <dbReference type="ARBA" id="ARBA00023002"/>
    </source>
</evidence>
<evidence type="ECO:0000256" key="7">
    <source>
        <dbReference type="ARBA" id="ARBA00048933"/>
    </source>
</evidence>
<feature type="compositionally biased region" description="Basic residues" evidence="11">
    <location>
        <begin position="1"/>
        <end position="10"/>
    </location>
</feature>
<keyword evidence="13" id="KW-1185">Reference proteome</keyword>
<proteinExistence type="inferred from homology"/>
<name>A0A7D8Z513_VANHU</name>
<evidence type="ECO:0000256" key="1">
    <source>
        <dbReference type="ARBA" id="ARBA00001974"/>
    </source>
</evidence>
<dbReference type="PANTHER" id="PTHR48467:SF1">
    <property type="entry name" value="GLUTAMATE SYNTHASE 1 [NADH], CHLOROPLASTIC-LIKE"/>
    <property type="match status" value="1"/>
</dbReference>
<feature type="binding site" evidence="9">
    <location>
        <begin position="418"/>
        <end position="420"/>
    </location>
    <ligand>
        <name>FAD</name>
        <dbReference type="ChEBI" id="CHEBI:57692"/>
    </ligand>
</feature>
<keyword evidence="6 8" id="KW-0560">Oxidoreductase</keyword>
<dbReference type="PANTHER" id="PTHR48467">
    <property type="entry name" value="GLUTAMATE SYNTHASE 1 [NADH], CHLOROPLASTIC-LIKE"/>
    <property type="match status" value="1"/>
</dbReference>
<evidence type="ECO:0000256" key="2">
    <source>
        <dbReference type="ARBA" id="ARBA00008312"/>
    </source>
</evidence>
<evidence type="ECO:0000256" key="11">
    <source>
        <dbReference type="SAM" id="MobiDB-lite"/>
    </source>
</evidence>
<feature type="region of interest" description="Disordered" evidence="11">
    <location>
        <begin position="1"/>
        <end position="21"/>
    </location>
</feature>
<sequence length="513" mass="54318">MLRHARHALRSPRAAAARAYSTSNSRPPLKVAVIGSGPSGFYAASRILNQLPASSEHGARATVDMYERLPTPYGLARYGVAPDHPEVKNCQHKFDELATDPRFAFFGNVSVGEHNPAPYAGYAYPHALHLPLDALAPHYNAVVFAYGASHSNPLSGVPGSSASDAPLPGVVPALALVSWYNGHPAYADLPVDLRQVRTVDVVGQGNVALDVARILLRPVDTLAGTDMPEHVLATLADSAVTTVRAVGRRGPAQVAFTTKEFREMVNLPDVAYAGVDAGLMQQAQELTKGDRMRTRMLALMAKPANAGGSKTFELDFLLSPAAFLPGADGRVAAATWDVNELVFEGKAASARRTGAQTTRETDMVVESVGYRSEPLGGLLPFDARRGRVVNAAGRVTADDGAAVPGAYVAGWAGRGPVGVIASTMQDAYALVEGILGDYVADDGPFVRRDAAAPIPLTPEGGRPDAVERGLKDGQVVPLAGWHAIDKAEQERAKGTGKEREKFRRVEDMLSVLG</sequence>
<dbReference type="GO" id="GO:0005739">
    <property type="term" value="C:mitochondrion"/>
    <property type="evidence" value="ECO:0007669"/>
    <property type="project" value="UniProtKB-SubCell"/>
</dbReference>
<comment type="cofactor">
    <cofactor evidence="1 8 9">
        <name>FAD</name>
        <dbReference type="ChEBI" id="CHEBI:57692"/>
    </cofactor>
</comment>
<feature type="binding site" evidence="10">
    <location>
        <position position="260"/>
    </location>
    <ligand>
        <name>NADP(+)</name>
        <dbReference type="ChEBI" id="CHEBI:58349"/>
    </ligand>
</feature>
<comment type="caution">
    <text evidence="12">The sequence shown here is derived from an EMBL/GenBank/DDBJ whole genome shotgun (WGS) entry which is preliminary data.</text>
</comment>
<feature type="binding site" evidence="9">
    <location>
        <position position="67"/>
    </location>
    <ligand>
        <name>FAD</name>
        <dbReference type="ChEBI" id="CHEBI:57692"/>
    </ligand>
</feature>
<keyword evidence="4 8" id="KW-0274">FAD</keyword>
<dbReference type="Proteomes" id="UP000473826">
    <property type="component" value="Unassembled WGS sequence"/>
</dbReference>
<dbReference type="InterPro" id="IPR021163">
    <property type="entry name" value="Ferredox_Rdtase_adrenod"/>
</dbReference>
<keyword evidence="3 8" id="KW-0285">Flavoprotein</keyword>
<dbReference type="AlphaFoldDB" id="A0A7D8Z513"/>
<evidence type="ECO:0000256" key="10">
    <source>
        <dbReference type="PIRSR" id="PIRSR000362-2"/>
    </source>
</evidence>
<feature type="binding site" evidence="9">
    <location>
        <position position="75"/>
    </location>
    <ligand>
        <name>FAD</name>
        <dbReference type="ChEBI" id="CHEBI:57692"/>
    </ligand>
</feature>
<feature type="binding site" evidence="10">
    <location>
        <begin position="248"/>
        <end position="249"/>
    </location>
    <ligand>
        <name>NADP(+)</name>
        <dbReference type="ChEBI" id="CHEBI:58349"/>
    </ligand>
</feature>
<feature type="binding site" evidence="10">
    <location>
        <begin position="204"/>
        <end position="207"/>
    </location>
    <ligand>
        <name>NADP(+)</name>
        <dbReference type="ChEBI" id="CHEBI:58349"/>
    </ligand>
</feature>
<evidence type="ECO:0000256" key="8">
    <source>
        <dbReference type="PIRNR" id="PIRNR000362"/>
    </source>
</evidence>
<dbReference type="InterPro" id="IPR036188">
    <property type="entry name" value="FAD/NAD-bd_sf"/>
</dbReference>
<evidence type="ECO:0000313" key="12">
    <source>
        <dbReference type="EMBL" id="TXT12992.1"/>
    </source>
</evidence>
<feature type="binding site" evidence="9">
    <location>
        <position position="411"/>
    </location>
    <ligand>
        <name>FAD</name>
        <dbReference type="ChEBI" id="CHEBI:57692"/>
    </ligand>
</feature>
<dbReference type="PIRSF" id="PIRSF000362">
    <property type="entry name" value="FNR"/>
    <property type="match status" value="1"/>
</dbReference>
<dbReference type="PRINTS" id="PR00368">
    <property type="entry name" value="FADPNR"/>
</dbReference>
<dbReference type="EC" id="1.18.1.6" evidence="8"/>
<feature type="binding site" evidence="9">
    <location>
        <position position="111"/>
    </location>
    <ligand>
        <name>FAD</name>
        <dbReference type="ChEBI" id="CHEBI:57692"/>
    </ligand>
</feature>